<evidence type="ECO:0000256" key="1">
    <source>
        <dbReference type="SAM" id="Phobius"/>
    </source>
</evidence>
<gene>
    <name evidence="2" type="ORF">FWK35_00023407</name>
</gene>
<sequence length="221" mass="25762">MNTKYNHGGLTVVSMFRFDVHIKELYVQIVLQFVLIEHDDVQSIHLRYSGRKIIRHNFEKRFCSFGEVLFFENRNNNLYSSGAVGVIILFNSAWINQALQRNLRHKKIEPLLGYGFFFIFPASSYLMNTEREFGTVLCQKHFELLPKCSILNVRIRVKYGQCCVLSALETGREPINSSVHMSWLTEDPSLANCDFNTVERGFSFRIRLIIAMFKLMEVFSV</sequence>
<feature type="transmembrane region" description="Helical" evidence="1">
    <location>
        <begin position="78"/>
        <end position="99"/>
    </location>
</feature>
<dbReference type="Proteomes" id="UP000478052">
    <property type="component" value="Unassembled WGS sequence"/>
</dbReference>
<keyword evidence="1" id="KW-0812">Transmembrane</keyword>
<keyword evidence="3" id="KW-1185">Reference proteome</keyword>
<keyword evidence="1" id="KW-0472">Membrane</keyword>
<proteinExistence type="predicted"/>
<evidence type="ECO:0000313" key="3">
    <source>
        <dbReference type="Proteomes" id="UP000478052"/>
    </source>
</evidence>
<dbReference type="EMBL" id="VUJU01001397">
    <property type="protein sequence ID" value="KAF0765450.1"/>
    <property type="molecule type" value="Genomic_DNA"/>
</dbReference>
<dbReference type="AlphaFoldDB" id="A0A6G0Z596"/>
<feature type="transmembrane region" description="Helical" evidence="1">
    <location>
        <begin position="111"/>
        <end position="128"/>
    </location>
</feature>
<evidence type="ECO:0000313" key="2">
    <source>
        <dbReference type="EMBL" id="KAF0765450.1"/>
    </source>
</evidence>
<reference evidence="2 3" key="1">
    <citation type="submission" date="2019-08" db="EMBL/GenBank/DDBJ databases">
        <title>Whole genome of Aphis craccivora.</title>
        <authorList>
            <person name="Voronova N.V."/>
            <person name="Shulinski R.S."/>
            <person name="Bandarenka Y.V."/>
            <person name="Zhorov D.G."/>
            <person name="Warner D."/>
        </authorList>
    </citation>
    <scope>NUCLEOTIDE SEQUENCE [LARGE SCALE GENOMIC DNA]</scope>
    <source>
        <strain evidence="2">180601</strain>
        <tissue evidence="2">Whole Body</tissue>
    </source>
</reference>
<comment type="caution">
    <text evidence="2">The sequence shown here is derived from an EMBL/GenBank/DDBJ whole genome shotgun (WGS) entry which is preliminary data.</text>
</comment>
<name>A0A6G0Z596_APHCR</name>
<organism evidence="2 3">
    <name type="scientific">Aphis craccivora</name>
    <name type="common">Cowpea aphid</name>
    <dbReference type="NCBI Taxonomy" id="307492"/>
    <lineage>
        <taxon>Eukaryota</taxon>
        <taxon>Metazoa</taxon>
        <taxon>Ecdysozoa</taxon>
        <taxon>Arthropoda</taxon>
        <taxon>Hexapoda</taxon>
        <taxon>Insecta</taxon>
        <taxon>Pterygota</taxon>
        <taxon>Neoptera</taxon>
        <taxon>Paraneoptera</taxon>
        <taxon>Hemiptera</taxon>
        <taxon>Sternorrhyncha</taxon>
        <taxon>Aphidomorpha</taxon>
        <taxon>Aphidoidea</taxon>
        <taxon>Aphididae</taxon>
        <taxon>Aphidini</taxon>
        <taxon>Aphis</taxon>
        <taxon>Aphis</taxon>
    </lineage>
</organism>
<protein>
    <submittedName>
        <fullName evidence="2">Uncharacterized protein</fullName>
    </submittedName>
</protein>
<keyword evidence="1" id="KW-1133">Transmembrane helix</keyword>
<accession>A0A6G0Z596</accession>